<dbReference type="Pfam" id="PF19289">
    <property type="entry name" value="PmbA_TldD_3rd"/>
    <property type="match status" value="1"/>
</dbReference>
<keyword evidence="3" id="KW-1185">Reference proteome</keyword>
<dbReference type="PANTHER" id="PTHR43421:SF1">
    <property type="entry name" value="METALLOPROTEASE PMBA"/>
    <property type="match status" value="1"/>
</dbReference>
<evidence type="ECO:0000313" key="3">
    <source>
        <dbReference type="Proteomes" id="UP000632377"/>
    </source>
</evidence>
<protein>
    <submittedName>
        <fullName evidence="2">TldD/PmbA family protein</fullName>
    </submittedName>
</protein>
<sequence>MIDKIKNLLCTIKDISGYKIVETKIEAGELFFVKKGLDMNREKAVHYFSVTIYKDFEEGETKYRGSSTTTIHPTMNDEEITSSMSDAAFAAGFVKNEYYPLAKPSMLAPTEMSTNLLSDTIENWLPKITEAVYKADTLENGWINSTEIFLNKIYTRIVNSEGVDVSYNSYKGEVEFITDWKENGEDIELYKRFDFSEFNSEEFTEIVKEQLKISRDKAIANPTPALGKCTVLLTGGPAEEMFNFYSAQSSAQDKYNHTSSAELDKNIQGNEVFGDLINITLNPQLKNSTYSVPYDTDGFPLQPVKIFENGILKRYWGDIRHSHYLNLEPTGLIRNIVVEGGKYSAEEFRKQPYLELAAFSDFQMDGLTGDFGGEIRLGWYFDGEKTIPVTGGSISGNIKEVQKNLYLSKELQKNNGFYGPKTIKLLNVSVSGIE</sequence>
<dbReference type="Proteomes" id="UP000632377">
    <property type="component" value="Unassembled WGS sequence"/>
</dbReference>
<dbReference type="SUPFAM" id="SSF111283">
    <property type="entry name" value="Putative modulator of DNA gyrase, PmbA/TldD"/>
    <property type="match status" value="1"/>
</dbReference>
<proteinExistence type="predicted"/>
<dbReference type="RefSeq" id="WP_202749992.1">
    <property type="nucleotide sequence ID" value="NZ_JAESWC010000012.1"/>
</dbReference>
<name>A0ABS1TD00_9CLOT</name>
<feature type="domain" description="Metalloprotease TldD/E C-terminal" evidence="1">
    <location>
        <begin position="227"/>
        <end position="432"/>
    </location>
</feature>
<comment type="caution">
    <text evidence="2">The sequence shown here is derived from an EMBL/GenBank/DDBJ whole genome shotgun (WGS) entry which is preliminary data.</text>
</comment>
<reference evidence="2 3" key="1">
    <citation type="submission" date="2021-01" db="EMBL/GenBank/DDBJ databases">
        <title>Genome public.</title>
        <authorList>
            <person name="Liu C."/>
            <person name="Sun Q."/>
        </authorList>
    </citation>
    <scope>NUCLEOTIDE SEQUENCE [LARGE SCALE GENOMIC DNA]</scope>
    <source>
        <strain evidence="2 3">YIM B02515</strain>
    </source>
</reference>
<accession>A0ABS1TD00</accession>
<dbReference type="InterPro" id="IPR047657">
    <property type="entry name" value="PmbA"/>
</dbReference>
<dbReference type="InterPro" id="IPR045569">
    <property type="entry name" value="Metalloprtase-TldD/E_C"/>
</dbReference>
<evidence type="ECO:0000313" key="2">
    <source>
        <dbReference type="EMBL" id="MBL4937232.1"/>
    </source>
</evidence>
<organism evidence="2 3">
    <name type="scientific">Clostridium rhizosphaerae</name>
    <dbReference type="NCBI Taxonomy" id="2803861"/>
    <lineage>
        <taxon>Bacteria</taxon>
        <taxon>Bacillati</taxon>
        <taxon>Bacillota</taxon>
        <taxon>Clostridia</taxon>
        <taxon>Eubacteriales</taxon>
        <taxon>Clostridiaceae</taxon>
        <taxon>Clostridium</taxon>
    </lineage>
</organism>
<dbReference type="EMBL" id="JAESWC010000012">
    <property type="protein sequence ID" value="MBL4937232.1"/>
    <property type="molecule type" value="Genomic_DNA"/>
</dbReference>
<dbReference type="PANTHER" id="PTHR43421">
    <property type="entry name" value="METALLOPROTEASE PMBA"/>
    <property type="match status" value="1"/>
</dbReference>
<dbReference type="InterPro" id="IPR036059">
    <property type="entry name" value="TldD/PmbA_sf"/>
</dbReference>
<evidence type="ECO:0000259" key="1">
    <source>
        <dbReference type="Pfam" id="PF19289"/>
    </source>
</evidence>
<gene>
    <name evidence="2" type="ORF">JK636_16005</name>
</gene>